<dbReference type="AlphaFoldDB" id="A0A0A2FI72"/>
<evidence type="ECO:0000313" key="2">
    <source>
        <dbReference type="EMBL" id="KGN88019.1"/>
    </source>
</evidence>
<dbReference type="Pfam" id="PF12728">
    <property type="entry name" value="HTH_17"/>
    <property type="match status" value="1"/>
</dbReference>
<sequence length="79" mass="9097">MTPDELRGMLTEAAKEGALYALKQFKPPDKKHYTVEEVAEMMKCTPKTVRERIKTGKIGATKHGRSFLIEKKEIEKYLK</sequence>
<reference evidence="2 3" key="1">
    <citation type="submission" date="2014-08" db="EMBL/GenBank/DDBJ databases">
        <title>Porphyromonas gulae strain:COT-052_OH1451 Genome sequencing.</title>
        <authorList>
            <person name="Wallis C."/>
            <person name="Deusch O."/>
            <person name="O'Flynn C."/>
            <person name="Davis I."/>
            <person name="Jospin G."/>
            <person name="Darling A.E."/>
            <person name="Coil D.A."/>
            <person name="Alexiev A."/>
            <person name="Horsfall A."/>
            <person name="Kirkwood N."/>
            <person name="Harris S."/>
            <person name="Eisen J.A."/>
        </authorList>
    </citation>
    <scope>NUCLEOTIDE SEQUENCE [LARGE SCALE GENOMIC DNA]</scope>
    <source>
        <strain evidence="3">COT-052 OH1451</strain>
    </source>
</reference>
<feature type="domain" description="Helix-turn-helix" evidence="1">
    <location>
        <begin position="33"/>
        <end position="79"/>
    </location>
</feature>
<evidence type="ECO:0000259" key="1">
    <source>
        <dbReference type="Pfam" id="PF12728"/>
    </source>
</evidence>
<accession>A0A0A2FI72</accession>
<proteinExistence type="predicted"/>
<dbReference type="GO" id="GO:0003677">
    <property type="term" value="F:DNA binding"/>
    <property type="evidence" value="ECO:0007669"/>
    <property type="project" value="InterPro"/>
</dbReference>
<gene>
    <name evidence="2" type="ORF">HR08_01135</name>
</gene>
<dbReference type="EMBL" id="JRAI01000005">
    <property type="protein sequence ID" value="KGN88019.1"/>
    <property type="molecule type" value="Genomic_DNA"/>
</dbReference>
<dbReference type="InterPro" id="IPR041657">
    <property type="entry name" value="HTH_17"/>
</dbReference>
<organism evidence="2 3">
    <name type="scientific">Porphyromonas gulae</name>
    <dbReference type="NCBI Taxonomy" id="111105"/>
    <lineage>
        <taxon>Bacteria</taxon>
        <taxon>Pseudomonadati</taxon>
        <taxon>Bacteroidota</taxon>
        <taxon>Bacteroidia</taxon>
        <taxon>Bacteroidales</taxon>
        <taxon>Porphyromonadaceae</taxon>
        <taxon>Porphyromonas</taxon>
    </lineage>
</organism>
<evidence type="ECO:0000313" key="3">
    <source>
        <dbReference type="Proteomes" id="UP000030130"/>
    </source>
</evidence>
<dbReference type="InterPro" id="IPR010093">
    <property type="entry name" value="SinI_DNA-bd"/>
</dbReference>
<dbReference type="Proteomes" id="UP000030130">
    <property type="component" value="Unassembled WGS sequence"/>
</dbReference>
<comment type="caution">
    <text evidence="2">The sequence shown here is derived from an EMBL/GenBank/DDBJ whole genome shotgun (WGS) entry which is preliminary data.</text>
</comment>
<name>A0A0A2FI72_9PORP</name>
<dbReference type="NCBIfam" id="TIGR01764">
    <property type="entry name" value="excise"/>
    <property type="match status" value="1"/>
</dbReference>
<protein>
    <recommendedName>
        <fullName evidence="1">Helix-turn-helix domain-containing protein</fullName>
    </recommendedName>
</protein>